<evidence type="ECO:0000313" key="4">
    <source>
        <dbReference type="EMBL" id="XAE44818.1"/>
    </source>
</evidence>
<comment type="similarity">
    <text evidence="1">Belongs to the nitroreductase family.</text>
</comment>
<evidence type="ECO:0000256" key="1">
    <source>
        <dbReference type="ARBA" id="ARBA00007118"/>
    </source>
</evidence>
<dbReference type="PANTHER" id="PTHR43673">
    <property type="entry name" value="NAD(P)H NITROREDUCTASE YDGI-RELATED"/>
    <property type="match status" value="1"/>
</dbReference>
<dbReference type="Pfam" id="PF00881">
    <property type="entry name" value="Nitroreductase"/>
    <property type="match status" value="1"/>
</dbReference>
<evidence type="ECO:0000256" key="2">
    <source>
        <dbReference type="ARBA" id="ARBA00023002"/>
    </source>
</evidence>
<evidence type="ECO:0000313" key="5">
    <source>
        <dbReference type="Proteomes" id="UP001449795"/>
    </source>
</evidence>
<sequence length="205" mass="21738">MTTAPSRVPTLPVHRFFVDRWSPRAYDGSAMTEETLLSFLEAGRWAASAYNSQTWRFVYALRGGPDGGAAWERFVSYLVPFNQSWAGSASALVFVLSATTMVPPGKTDPVPAPTHAFDAGAAAAQIMLQATASGWAAHAMSGIDHDAIRAGLGVPQDHAIHAAIAIGRQAPADTLPEGLRARENPSDRLPLSQIAFAGHFGGVRS</sequence>
<dbReference type="Gene3D" id="3.40.109.10">
    <property type="entry name" value="NADH Oxidase"/>
    <property type="match status" value="1"/>
</dbReference>
<dbReference type="SUPFAM" id="SSF55469">
    <property type="entry name" value="FMN-dependent nitroreductase-like"/>
    <property type="match status" value="1"/>
</dbReference>
<organism evidence="4 5">
    <name type="scientific">Nguyenibacter vanlangensis</name>
    <dbReference type="NCBI Taxonomy" id="1216886"/>
    <lineage>
        <taxon>Bacteria</taxon>
        <taxon>Pseudomonadati</taxon>
        <taxon>Pseudomonadota</taxon>
        <taxon>Alphaproteobacteria</taxon>
        <taxon>Acetobacterales</taxon>
        <taxon>Acetobacteraceae</taxon>
        <taxon>Nguyenibacter</taxon>
    </lineage>
</organism>
<reference evidence="4 5" key="1">
    <citation type="submission" date="2024-04" db="EMBL/GenBank/DDBJ databases">
        <title>Complete genome sequence of Nguyenibacter vanlangesis HBCM-1154, a strain capable of nitrogen fixation, IAA production, and phosphorus solubilization isolated from sugarcane soil.</title>
        <authorList>
            <person name="MY HANH P."/>
        </authorList>
    </citation>
    <scope>NUCLEOTIDE SEQUENCE [LARGE SCALE GENOMIC DNA]</scope>
    <source>
        <strain evidence="4 5">HBCM 1154</strain>
    </source>
</reference>
<accession>A0ABZ3DB43</accession>
<dbReference type="RefSeq" id="WP_342630022.1">
    <property type="nucleotide sequence ID" value="NZ_CP152276.1"/>
</dbReference>
<dbReference type="InterPro" id="IPR000415">
    <property type="entry name" value="Nitroreductase-like"/>
</dbReference>
<evidence type="ECO:0000259" key="3">
    <source>
        <dbReference type="Pfam" id="PF00881"/>
    </source>
</evidence>
<proteinExistence type="inferred from homology"/>
<feature type="domain" description="Nitroreductase" evidence="3">
    <location>
        <begin position="19"/>
        <end position="168"/>
    </location>
</feature>
<dbReference type="InterPro" id="IPR029479">
    <property type="entry name" value="Nitroreductase"/>
</dbReference>
<protein>
    <submittedName>
        <fullName evidence="4">Nitroreductase family protein</fullName>
    </submittedName>
</protein>
<keyword evidence="5" id="KW-1185">Reference proteome</keyword>
<dbReference type="EMBL" id="CP152276">
    <property type="protein sequence ID" value="XAE44818.1"/>
    <property type="molecule type" value="Genomic_DNA"/>
</dbReference>
<gene>
    <name evidence="4" type="ORF">AAC691_10540</name>
</gene>
<dbReference type="Proteomes" id="UP001449795">
    <property type="component" value="Chromosome"/>
</dbReference>
<name>A0ABZ3DB43_9PROT</name>
<keyword evidence="2" id="KW-0560">Oxidoreductase</keyword>
<dbReference type="CDD" id="cd02138">
    <property type="entry name" value="TdsD-like"/>
    <property type="match status" value="1"/>
</dbReference>
<dbReference type="PANTHER" id="PTHR43673:SF10">
    <property type="entry name" value="NADH DEHYDROGENASE_NAD(P)H NITROREDUCTASE XCC3605-RELATED"/>
    <property type="match status" value="1"/>
</dbReference>